<gene>
    <name evidence="11" type="ORF">BJ971_003150</name>
</gene>
<feature type="binding site" evidence="9">
    <location>
        <begin position="290"/>
        <end position="295"/>
    </location>
    <ligand>
        <name>FAD</name>
        <dbReference type="ChEBI" id="CHEBI:57692"/>
    </ligand>
</feature>
<dbReference type="SUPFAM" id="SSF54373">
    <property type="entry name" value="FAD-linked reductases, C-terminal domain"/>
    <property type="match status" value="1"/>
</dbReference>
<evidence type="ECO:0000256" key="2">
    <source>
        <dbReference type="ARBA" id="ARBA00006730"/>
    </source>
</evidence>
<evidence type="ECO:0000313" key="11">
    <source>
        <dbReference type="EMBL" id="MBB4762594.1"/>
    </source>
</evidence>
<evidence type="ECO:0000256" key="8">
    <source>
        <dbReference type="ARBA" id="ARBA00049547"/>
    </source>
</evidence>
<comment type="similarity">
    <text evidence="2">Belongs to the DAMOX/DASOX family.</text>
</comment>
<dbReference type="RefSeq" id="WP_184993804.1">
    <property type="nucleotide sequence ID" value="NZ_BOMK01000009.1"/>
</dbReference>
<dbReference type="Gene3D" id="3.40.50.720">
    <property type="entry name" value="NAD(P)-binding Rossmann-like Domain"/>
    <property type="match status" value="1"/>
</dbReference>
<sequence>MVDVIVVGGGIIGLTAAMRLRERGAEVTVWAPSGPEQTVSAVAAAVWYPTRTLFEPRVLAWAAATYDQFRRHAFARVPGVLVRETRNLERDGAAGEPWWAPAARGVRYLPIDPPWTREIRFQAPLVEMGTYLPWLRERLVAAGARVVRRRVDRLEEALVEAPVVVNATGLAAGTLCGDPDVFPVRGQIVRVANPGIIVSVRDQGDPGTYVHPRSRDVVLGGTWQANNWNTAPDPATRDAILERCVALVPELAGAPIVGEEAGLRPARRGGPRVEAEKWPAGTVVHAYGHGGAGMTLCWGTADEVASLVCDESLTVR</sequence>
<accession>A0A7W7HXH8</accession>
<dbReference type="Pfam" id="PF01266">
    <property type="entry name" value="DAO"/>
    <property type="match status" value="1"/>
</dbReference>
<keyword evidence="4 9" id="KW-0274">FAD</keyword>
<dbReference type="PROSITE" id="PS00677">
    <property type="entry name" value="DAO"/>
    <property type="match status" value="1"/>
</dbReference>
<feature type="binding site" evidence="9">
    <location>
        <position position="151"/>
    </location>
    <ligand>
        <name>FAD</name>
        <dbReference type="ChEBI" id="CHEBI:57692"/>
    </ligand>
</feature>
<dbReference type="PRINTS" id="PR00411">
    <property type="entry name" value="PNDRDTASEI"/>
</dbReference>
<dbReference type="InterPro" id="IPR006076">
    <property type="entry name" value="FAD-dep_OxRdtase"/>
</dbReference>
<dbReference type="PIRSF" id="PIRSF000189">
    <property type="entry name" value="D-aa_oxidase"/>
    <property type="match status" value="1"/>
</dbReference>
<dbReference type="GO" id="GO:0019478">
    <property type="term" value="P:D-amino acid catabolic process"/>
    <property type="evidence" value="ECO:0007669"/>
    <property type="project" value="TreeGrafter"/>
</dbReference>
<dbReference type="InterPro" id="IPR023209">
    <property type="entry name" value="DAO"/>
</dbReference>
<comment type="catalytic activity">
    <reaction evidence="8">
        <text>a D-alpha-amino acid + O2 + H2O = a 2-oxocarboxylate + H2O2 + NH4(+)</text>
        <dbReference type="Rhea" id="RHEA:21816"/>
        <dbReference type="ChEBI" id="CHEBI:15377"/>
        <dbReference type="ChEBI" id="CHEBI:15379"/>
        <dbReference type="ChEBI" id="CHEBI:16240"/>
        <dbReference type="ChEBI" id="CHEBI:28938"/>
        <dbReference type="ChEBI" id="CHEBI:35179"/>
        <dbReference type="ChEBI" id="CHEBI:59871"/>
        <dbReference type="EC" id="1.4.3.3"/>
    </reaction>
    <physiologicalReaction direction="left-to-right" evidence="8">
        <dbReference type="Rhea" id="RHEA:21817"/>
    </physiologicalReaction>
</comment>
<evidence type="ECO:0000256" key="3">
    <source>
        <dbReference type="ARBA" id="ARBA00022630"/>
    </source>
</evidence>
<dbReference type="AlphaFoldDB" id="A0A7W7HXH8"/>
<name>A0A7W7HXH8_9ACTN</name>
<dbReference type="EMBL" id="JACHNH010000001">
    <property type="protein sequence ID" value="MBB4762594.1"/>
    <property type="molecule type" value="Genomic_DNA"/>
</dbReference>
<organism evidence="11 12">
    <name type="scientific">Actinoplanes digitatis</name>
    <dbReference type="NCBI Taxonomy" id="1868"/>
    <lineage>
        <taxon>Bacteria</taxon>
        <taxon>Bacillati</taxon>
        <taxon>Actinomycetota</taxon>
        <taxon>Actinomycetes</taxon>
        <taxon>Micromonosporales</taxon>
        <taxon>Micromonosporaceae</taxon>
        <taxon>Actinoplanes</taxon>
    </lineage>
</organism>
<evidence type="ECO:0000259" key="10">
    <source>
        <dbReference type="Pfam" id="PF01266"/>
    </source>
</evidence>
<feature type="binding site" evidence="9">
    <location>
        <position position="264"/>
    </location>
    <ligand>
        <name>D-dopa</name>
        <dbReference type="ChEBI" id="CHEBI:149689"/>
    </ligand>
</feature>
<reference evidence="11 12" key="1">
    <citation type="submission" date="2020-08" db="EMBL/GenBank/DDBJ databases">
        <title>Sequencing the genomes of 1000 actinobacteria strains.</title>
        <authorList>
            <person name="Klenk H.-P."/>
        </authorList>
    </citation>
    <scope>NUCLEOTIDE SEQUENCE [LARGE SCALE GENOMIC DNA]</scope>
    <source>
        <strain evidence="11 12">DSM 43149</strain>
    </source>
</reference>
<dbReference type="Gene3D" id="3.30.9.10">
    <property type="entry name" value="D-Amino Acid Oxidase, subunit A, domain 2"/>
    <property type="match status" value="1"/>
</dbReference>
<dbReference type="PANTHER" id="PTHR11530:SF11">
    <property type="entry name" value="D-ASPARTATE OXIDASE"/>
    <property type="match status" value="1"/>
</dbReference>
<dbReference type="EC" id="1.4.3.3" evidence="6"/>
<proteinExistence type="inferred from homology"/>
<protein>
    <recommendedName>
        <fullName evidence="7">D-amino-acid oxidase</fullName>
        <ecNumber evidence="6">1.4.3.3</ecNumber>
    </recommendedName>
</protein>
<evidence type="ECO:0000256" key="7">
    <source>
        <dbReference type="ARBA" id="ARBA00039751"/>
    </source>
</evidence>
<dbReference type="SUPFAM" id="SSF51971">
    <property type="entry name" value="Nucleotide-binding domain"/>
    <property type="match status" value="1"/>
</dbReference>
<comment type="caution">
    <text evidence="11">The sequence shown here is derived from an EMBL/GenBank/DDBJ whole genome shotgun (WGS) entry which is preliminary data.</text>
</comment>
<evidence type="ECO:0000256" key="9">
    <source>
        <dbReference type="PIRSR" id="PIRSR000189-1"/>
    </source>
</evidence>
<comment type="cofactor">
    <cofactor evidence="1 9">
        <name>FAD</name>
        <dbReference type="ChEBI" id="CHEBI:57692"/>
    </cofactor>
</comment>
<dbReference type="GO" id="GO:0003884">
    <property type="term" value="F:D-amino-acid oxidase activity"/>
    <property type="evidence" value="ECO:0007669"/>
    <property type="project" value="UniProtKB-EC"/>
</dbReference>
<keyword evidence="12" id="KW-1185">Reference proteome</keyword>
<feature type="binding site" evidence="9">
    <location>
        <position position="209"/>
    </location>
    <ligand>
        <name>D-dopa</name>
        <dbReference type="ChEBI" id="CHEBI:149689"/>
    </ligand>
</feature>
<feature type="domain" description="FAD dependent oxidoreductase" evidence="10">
    <location>
        <begin position="3"/>
        <end position="307"/>
    </location>
</feature>
<evidence type="ECO:0000256" key="6">
    <source>
        <dbReference type="ARBA" id="ARBA00039101"/>
    </source>
</evidence>
<feature type="binding site" evidence="9">
    <location>
        <position position="291"/>
    </location>
    <ligand>
        <name>D-dopa</name>
        <dbReference type="ChEBI" id="CHEBI:149689"/>
    </ligand>
</feature>
<feature type="binding site" evidence="9">
    <location>
        <position position="168"/>
    </location>
    <ligand>
        <name>FAD</name>
        <dbReference type="ChEBI" id="CHEBI:57692"/>
    </ligand>
</feature>
<dbReference type="PANTHER" id="PTHR11530">
    <property type="entry name" value="D-AMINO ACID OXIDASE"/>
    <property type="match status" value="1"/>
</dbReference>
<dbReference type="GO" id="GO:0071949">
    <property type="term" value="F:FAD binding"/>
    <property type="evidence" value="ECO:0007669"/>
    <property type="project" value="InterPro"/>
</dbReference>
<keyword evidence="5 11" id="KW-0560">Oxidoreductase</keyword>
<evidence type="ECO:0000256" key="4">
    <source>
        <dbReference type="ARBA" id="ARBA00022827"/>
    </source>
</evidence>
<evidence type="ECO:0000256" key="1">
    <source>
        <dbReference type="ARBA" id="ARBA00001974"/>
    </source>
</evidence>
<dbReference type="InterPro" id="IPR006181">
    <property type="entry name" value="D-amino_acid_oxidase_CS"/>
</dbReference>
<evidence type="ECO:0000256" key="5">
    <source>
        <dbReference type="ARBA" id="ARBA00023002"/>
    </source>
</evidence>
<evidence type="ECO:0000313" key="12">
    <source>
        <dbReference type="Proteomes" id="UP000578112"/>
    </source>
</evidence>
<keyword evidence="3" id="KW-0285">Flavoprotein</keyword>
<dbReference type="Proteomes" id="UP000578112">
    <property type="component" value="Unassembled WGS sequence"/>
</dbReference>
<dbReference type="GO" id="GO:0005737">
    <property type="term" value="C:cytoplasm"/>
    <property type="evidence" value="ECO:0007669"/>
    <property type="project" value="TreeGrafter"/>
</dbReference>